<evidence type="ECO:0000256" key="6">
    <source>
        <dbReference type="ARBA" id="ARBA00022692"/>
    </source>
</evidence>
<evidence type="ECO:0000256" key="18">
    <source>
        <dbReference type="PROSITE-ProRule" id="PRU00175"/>
    </source>
</evidence>
<dbReference type="SUPFAM" id="SSF57850">
    <property type="entry name" value="RING/U-box"/>
    <property type="match status" value="1"/>
</dbReference>
<evidence type="ECO:0000256" key="11">
    <source>
        <dbReference type="ARBA" id="ARBA00022927"/>
    </source>
</evidence>
<dbReference type="GO" id="GO:0016558">
    <property type="term" value="P:protein import into peroxisome matrix"/>
    <property type="evidence" value="ECO:0007669"/>
    <property type="project" value="InterPro"/>
</dbReference>
<keyword evidence="5" id="KW-0808">Transferase</keyword>
<dbReference type="PROSITE" id="PS00518">
    <property type="entry name" value="ZF_RING_1"/>
    <property type="match status" value="1"/>
</dbReference>
<dbReference type="GO" id="GO:0005778">
    <property type="term" value="C:peroxisomal membrane"/>
    <property type="evidence" value="ECO:0007669"/>
    <property type="project" value="UniProtKB-SubCell"/>
</dbReference>
<dbReference type="CDD" id="cd16526">
    <property type="entry name" value="RING-HC_PEX2"/>
    <property type="match status" value="1"/>
</dbReference>
<comment type="subcellular location">
    <subcellularLocation>
        <location evidence="1">Peroxisome membrane</location>
        <topology evidence="1">Multi-pass membrane protein</topology>
    </subcellularLocation>
</comment>
<evidence type="ECO:0000256" key="14">
    <source>
        <dbReference type="ARBA" id="ARBA00023140"/>
    </source>
</evidence>
<dbReference type="InterPro" id="IPR013083">
    <property type="entry name" value="Znf_RING/FYVE/PHD"/>
</dbReference>
<organism evidence="20">
    <name type="scientific">Tetraselmis sp. GSL018</name>
    <dbReference type="NCBI Taxonomy" id="582737"/>
    <lineage>
        <taxon>Eukaryota</taxon>
        <taxon>Viridiplantae</taxon>
        <taxon>Chlorophyta</taxon>
        <taxon>core chlorophytes</taxon>
        <taxon>Chlorodendrophyceae</taxon>
        <taxon>Chlorodendrales</taxon>
        <taxon>Chlorodendraceae</taxon>
        <taxon>Tetraselmis</taxon>
    </lineage>
</organism>
<keyword evidence="9" id="KW-0833">Ubl conjugation pathway</keyword>
<dbReference type="EC" id="2.3.2.36" evidence="17"/>
<dbReference type="InterPro" id="IPR006845">
    <property type="entry name" value="Pex_N"/>
</dbReference>
<dbReference type="Pfam" id="PF00097">
    <property type="entry name" value="zf-C3HC4"/>
    <property type="match status" value="1"/>
</dbReference>
<evidence type="ECO:0000256" key="13">
    <source>
        <dbReference type="ARBA" id="ARBA00023136"/>
    </source>
</evidence>
<keyword evidence="12" id="KW-1133">Transmembrane helix</keyword>
<keyword evidence="4" id="KW-0813">Transport</keyword>
<evidence type="ECO:0000256" key="10">
    <source>
        <dbReference type="ARBA" id="ARBA00022833"/>
    </source>
</evidence>
<feature type="domain" description="RING-type" evidence="19">
    <location>
        <begin position="240"/>
        <end position="281"/>
    </location>
</feature>
<evidence type="ECO:0000259" key="19">
    <source>
        <dbReference type="PROSITE" id="PS50089"/>
    </source>
</evidence>
<comment type="catalytic activity">
    <reaction evidence="16">
        <text>[E2 ubiquitin-conjugating enzyme]-S-ubiquitinyl-L-cysteine + [acceptor protein]-L-cysteine = [E2 ubiquitin-conjugating enzyme]-L-cysteine + [acceptor protein]-S-ubiquitinyl-L-cysteine.</text>
        <dbReference type="EC" id="2.3.2.36"/>
    </reaction>
</comment>
<dbReference type="InterPro" id="IPR001841">
    <property type="entry name" value="Znf_RING"/>
</dbReference>
<keyword evidence="10" id="KW-0862">Zinc</keyword>
<evidence type="ECO:0000256" key="8">
    <source>
        <dbReference type="ARBA" id="ARBA00022771"/>
    </source>
</evidence>
<evidence type="ECO:0000256" key="7">
    <source>
        <dbReference type="ARBA" id="ARBA00022723"/>
    </source>
</evidence>
<dbReference type="Gene3D" id="3.30.40.10">
    <property type="entry name" value="Zinc/RING finger domain, C3HC4 (zinc finger)"/>
    <property type="match status" value="1"/>
</dbReference>
<dbReference type="GO" id="GO:0061630">
    <property type="term" value="F:ubiquitin protein ligase activity"/>
    <property type="evidence" value="ECO:0007669"/>
    <property type="project" value="UniProtKB-EC"/>
</dbReference>
<dbReference type="EMBL" id="GBEZ01027341">
    <property type="protein sequence ID" value="JAC59960.1"/>
    <property type="molecule type" value="Transcribed_RNA"/>
</dbReference>
<accession>A0A061QNC2</accession>
<comment type="pathway">
    <text evidence="2">Protein modification; protein ubiquitination.</text>
</comment>
<keyword evidence="8 18" id="KW-0863">Zinc-finger</keyword>
<comment type="similarity">
    <text evidence="3">Belongs to the pex2/pex10/pex12 family.</text>
</comment>
<dbReference type="GO" id="GO:0008270">
    <property type="term" value="F:zinc ion binding"/>
    <property type="evidence" value="ECO:0007669"/>
    <property type="project" value="UniProtKB-KW"/>
</dbReference>
<evidence type="ECO:0000256" key="15">
    <source>
        <dbReference type="ARBA" id="ARBA00032511"/>
    </source>
</evidence>
<sequence>MAWENQWQGLKKEASSISTRGEESHNFSIATARSAQLDAQRIDRFFLATTWRGRPTPGMRLLNLRLCSSRAGGLGQGRPQGLSLLQRAAYGALSVGGRYAWLRLCLMAHEGRWGDAAPGSWRRRCWAAIAWAEAGHSLAELANWLDFLRTGRHRNLLERLIGVAAVPHRTSSQRAVSFEFLSRQLAWQEVSALVLTVLPLVSSERLRALAARWSAPRLDGKLSSAGTLLARASKGTDEGCAVCGAEEILTPFRALPCGHVFCYYCLRARTESDPRYCCPLCGSRVEALERAGGDRLRAR</sequence>
<keyword evidence="11" id="KW-0653">Protein transport</keyword>
<dbReference type="InterPro" id="IPR018957">
    <property type="entry name" value="Znf_C3HC4_RING-type"/>
</dbReference>
<evidence type="ECO:0000313" key="20">
    <source>
        <dbReference type="EMBL" id="JAC59960.1"/>
    </source>
</evidence>
<evidence type="ECO:0000256" key="17">
    <source>
        <dbReference type="ARBA" id="ARBA00034523"/>
    </source>
</evidence>
<keyword evidence="6" id="KW-0812">Transmembrane</keyword>
<keyword evidence="7" id="KW-0479">Metal-binding</keyword>
<evidence type="ECO:0000256" key="9">
    <source>
        <dbReference type="ARBA" id="ARBA00022786"/>
    </source>
</evidence>
<dbReference type="AlphaFoldDB" id="A0A061QNC2"/>
<evidence type="ECO:0000256" key="12">
    <source>
        <dbReference type="ARBA" id="ARBA00022989"/>
    </source>
</evidence>
<dbReference type="PANTHER" id="PTHR48178:SF1">
    <property type="entry name" value="PEROXISOME BIOGENESIS FACTOR 2"/>
    <property type="match status" value="1"/>
</dbReference>
<dbReference type="InterPro" id="IPR017907">
    <property type="entry name" value="Znf_RING_CS"/>
</dbReference>
<proteinExistence type="inferred from homology"/>
<evidence type="ECO:0000256" key="2">
    <source>
        <dbReference type="ARBA" id="ARBA00004906"/>
    </source>
</evidence>
<dbReference type="InterPro" id="IPR025654">
    <property type="entry name" value="PEX2/10"/>
</dbReference>
<protein>
    <recommendedName>
        <fullName evidence="17">RING-type E3 ubiquitin transferase (cysteine targeting)</fullName>
        <ecNumber evidence="17">2.3.2.36</ecNumber>
    </recommendedName>
    <alternativeName>
        <fullName evidence="15">Peroxin-2</fullName>
    </alternativeName>
</protein>
<keyword evidence="13" id="KW-0472">Membrane</keyword>
<keyword evidence="14" id="KW-0576">Peroxisome</keyword>
<evidence type="ECO:0000256" key="16">
    <source>
        <dbReference type="ARBA" id="ARBA00034438"/>
    </source>
</evidence>
<dbReference type="Pfam" id="PF04757">
    <property type="entry name" value="Pex2_Pex12"/>
    <property type="match status" value="1"/>
</dbReference>
<evidence type="ECO:0000256" key="5">
    <source>
        <dbReference type="ARBA" id="ARBA00022679"/>
    </source>
</evidence>
<evidence type="ECO:0000256" key="4">
    <source>
        <dbReference type="ARBA" id="ARBA00022448"/>
    </source>
</evidence>
<dbReference type="SMART" id="SM00184">
    <property type="entry name" value="RING"/>
    <property type="match status" value="1"/>
</dbReference>
<evidence type="ECO:0000256" key="1">
    <source>
        <dbReference type="ARBA" id="ARBA00004585"/>
    </source>
</evidence>
<gene>
    <name evidence="20" type="primary">PXMP3</name>
    <name evidence="20" type="ORF">TSPGSL018_30183</name>
</gene>
<dbReference type="InterPro" id="IPR045859">
    <property type="entry name" value="RING-HC_PEX2"/>
</dbReference>
<evidence type="ECO:0000256" key="3">
    <source>
        <dbReference type="ARBA" id="ARBA00008704"/>
    </source>
</evidence>
<name>A0A061QNC2_9CHLO</name>
<reference evidence="20" key="1">
    <citation type="submission" date="2014-05" db="EMBL/GenBank/DDBJ databases">
        <title>The transcriptome of the halophilic microalga Tetraselmis sp. GSL018 isolated from the Great Salt Lake, Utah.</title>
        <authorList>
            <person name="Jinkerson R.E."/>
            <person name="D'Adamo S."/>
            <person name="Posewitz M.C."/>
        </authorList>
    </citation>
    <scope>NUCLEOTIDE SEQUENCE</scope>
    <source>
        <strain evidence="20">GSL018</strain>
    </source>
</reference>
<dbReference type="PANTHER" id="PTHR48178">
    <property type="entry name" value="PEROXISOME BIOGENESIS FACTOR 2"/>
    <property type="match status" value="1"/>
</dbReference>
<dbReference type="PROSITE" id="PS50089">
    <property type="entry name" value="ZF_RING_2"/>
    <property type="match status" value="1"/>
</dbReference>